<dbReference type="PROSITE" id="PS51278">
    <property type="entry name" value="GATASE_TYPE_2"/>
    <property type="match status" value="1"/>
</dbReference>
<dbReference type="GO" id="GO:0006751">
    <property type="term" value="P:glutathione catabolic process"/>
    <property type="evidence" value="ECO:0007669"/>
    <property type="project" value="TreeGrafter"/>
</dbReference>
<reference evidence="4" key="1">
    <citation type="submission" date="2023-02" db="EMBL/GenBank/DDBJ databases">
        <title>Identification and recombinant expression of a fungal hydrolase from Papiliotrema laurentii that hydrolyzes apple cutin and clears colloidal polyester polyurethane.</title>
        <authorList>
            <consortium name="DOE Joint Genome Institute"/>
            <person name="Roman V.A."/>
            <person name="Bojanowski C."/>
            <person name="Crable B.R."/>
            <person name="Wagner D.N."/>
            <person name="Hung C.S."/>
            <person name="Nadeau L.J."/>
            <person name="Schratz L."/>
            <person name="Haridas S."/>
            <person name="Pangilinan J."/>
            <person name="Lipzen A."/>
            <person name="Na H."/>
            <person name="Yan M."/>
            <person name="Ng V."/>
            <person name="Grigoriev I.V."/>
            <person name="Spatafora J.W."/>
            <person name="Barlow D."/>
            <person name="Biffinger J."/>
            <person name="Kelley-Loughnane N."/>
            <person name="Varaljay V.A."/>
            <person name="Crookes-Goodson W.J."/>
        </authorList>
    </citation>
    <scope>NUCLEOTIDE SEQUENCE</scope>
    <source>
        <strain evidence="4">5307AH</strain>
    </source>
</reference>
<evidence type="ECO:0000313" key="4">
    <source>
        <dbReference type="EMBL" id="KAK1925024.1"/>
    </source>
</evidence>
<evidence type="ECO:0000259" key="3">
    <source>
        <dbReference type="PROSITE" id="PS51278"/>
    </source>
</evidence>
<evidence type="ECO:0000256" key="1">
    <source>
        <dbReference type="ARBA" id="ARBA00022962"/>
    </source>
</evidence>
<dbReference type="EMBL" id="JAODAN010000004">
    <property type="protein sequence ID" value="KAK1925024.1"/>
    <property type="molecule type" value="Genomic_DNA"/>
</dbReference>
<dbReference type="Proteomes" id="UP001182556">
    <property type="component" value="Unassembled WGS sequence"/>
</dbReference>
<accession>A0AAD9FRV2</accession>
<keyword evidence="5" id="KW-1185">Reference proteome</keyword>
<feature type="region of interest" description="Disordered" evidence="2">
    <location>
        <begin position="54"/>
        <end position="106"/>
    </location>
</feature>
<dbReference type="GO" id="GO:0008242">
    <property type="term" value="F:omega peptidase activity"/>
    <property type="evidence" value="ECO:0007669"/>
    <property type="project" value="TreeGrafter"/>
</dbReference>
<feature type="compositionally biased region" description="Basic and acidic residues" evidence="2">
    <location>
        <begin position="87"/>
        <end position="104"/>
    </location>
</feature>
<dbReference type="InterPro" id="IPR026869">
    <property type="entry name" value="EgtC-like"/>
</dbReference>
<organism evidence="4 5">
    <name type="scientific">Papiliotrema laurentii</name>
    <name type="common">Cryptococcus laurentii</name>
    <dbReference type="NCBI Taxonomy" id="5418"/>
    <lineage>
        <taxon>Eukaryota</taxon>
        <taxon>Fungi</taxon>
        <taxon>Dikarya</taxon>
        <taxon>Basidiomycota</taxon>
        <taxon>Agaricomycotina</taxon>
        <taxon>Tremellomycetes</taxon>
        <taxon>Tremellales</taxon>
        <taxon>Rhynchogastremaceae</taxon>
        <taxon>Papiliotrema</taxon>
    </lineage>
</organism>
<dbReference type="AlphaFoldDB" id="A0AAD9FRV2"/>
<dbReference type="SUPFAM" id="SSF56235">
    <property type="entry name" value="N-terminal nucleophile aminohydrolases (Ntn hydrolases)"/>
    <property type="match status" value="1"/>
</dbReference>
<evidence type="ECO:0000256" key="2">
    <source>
        <dbReference type="SAM" id="MobiDB-lite"/>
    </source>
</evidence>
<protein>
    <submittedName>
        <fullName evidence="4">Cytoplasm protein</fullName>
    </submittedName>
</protein>
<dbReference type="InterPro" id="IPR029055">
    <property type="entry name" value="Ntn_hydrolases_N"/>
</dbReference>
<dbReference type="InterPro" id="IPR052373">
    <property type="entry name" value="Gamma-glu_amide_hydrolase"/>
</dbReference>
<sequence length="402" mass="44899">MCRFIVYKGAEPIQLAHLVTRPRHSIINQAFESKLRLPSTRPLNADGFGIGWYDPQDAPAPGMPGKLADVSDSPSPAGSRTPGDLIDNAKADGEGKEAGKDEGKMNGNEEDLAAALEIVRRRQKEVELENERPCVFKSLSPAWSNANLIRLAEKIRSPLIFAHVRATTSAGAPSEENCHPWIFDRLMWMHNGEISQFQKIKRALQFSLPEELFLFPSGGTDSEWAFMVFLSKLKNPHARSFTHVELRDAMLETLKHINKLLQEAGVTTPSLLNYVVSDGETVVAIRYVTSRTCEAASLFFSSGTSFDEYAEGMYRMTKADKRENLIMIASEPLTFERSDWMEVKSNTMLVITPKMNILQIPIIDEYWVPPQDPNAHHRSKDFAISMGFGYGFAPPDAPIITA</sequence>
<dbReference type="PANTHER" id="PTHR43187">
    <property type="entry name" value="GLUTAMINE AMIDOTRANSFERASE DUG3-RELATED"/>
    <property type="match status" value="1"/>
</dbReference>
<comment type="caution">
    <text evidence="4">The sequence shown here is derived from an EMBL/GenBank/DDBJ whole genome shotgun (WGS) entry which is preliminary data.</text>
</comment>
<proteinExistence type="predicted"/>
<dbReference type="Pfam" id="PF13230">
    <property type="entry name" value="GATase_4"/>
    <property type="match status" value="1"/>
</dbReference>
<keyword evidence="1" id="KW-0315">Glutamine amidotransferase</keyword>
<name>A0AAD9FRV2_PAPLA</name>
<dbReference type="GO" id="GO:0061672">
    <property type="term" value="C:glutathione hydrolase complex"/>
    <property type="evidence" value="ECO:0007669"/>
    <property type="project" value="TreeGrafter"/>
</dbReference>
<evidence type="ECO:0000313" key="5">
    <source>
        <dbReference type="Proteomes" id="UP001182556"/>
    </source>
</evidence>
<dbReference type="CDD" id="cd01908">
    <property type="entry name" value="YafJ"/>
    <property type="match status" value="1"/>
</dbReference>
<dbReference type="Gene3D" id="3.60.20.10">
    <property type="entry name" value="Glutamine Phosphoribosylpyrophosphate, subunit 1, domain 1"/>
    <property type="match status" value="1"/>
</dbReference>
<dbReference type="GO" id="GO:0005737">
    <property type="term" value="C:cytoplasm"/>
    <property type="evidence" value="ECO:0007669"/>
    <property type="project" value="TreeGrafter"/>
</dbReference>
<dbReference type="InterPro" id="IPR017932">
    <property type="entry name" value="GATase_2_dom"/>
</dbReference>
<gene>
    <name evidence="4" type="ORF">DB88DRAFT_487652</name>
</gene>
<feature type="domain" description="Glutamine amidotransferase type-2" evidence="3">
    <location>
        <begin position="2"/>
        <end position="354"/>
    </location>
</feature>
<dbReference type="PANTHER" id="PTHR43187:SF1">
    <property type="entry name" value="GLUTAMINE AMIDOTRANSFERASE DUG3-RELATED"/>
    <property type="match status" value="1"/>
</dbReference>